<proteinExistence type="predicted"/>
<keyword evidence="2" id="KW-1185">Reference proteome</keyword>
<evidence type="ECO:0000313" key="1">
    <source>
        <dbReference type="EMBL" id="TGD44054.1"/>
    </source>
</evidence>
<sequence length="195" mass="20653">MFLVPHPCVENAAITLHQLRQATLATAATECVPLTDNVYFSWDSAQADVSVTVHSAPGQLLTAEIALQGTPRWFALNIGLGTGAFAAGDSFGLVIDAQSSVPFACQPFVRSSKEGEGFDTTLADEIALSPAGRACVVLHSLAASDPLVWTGGFHTLILPLPKQNLRFDLRDLRLVHLGAEDVAMPGQRTLTSVAC</sequence>
<reference evidence="1 2" key="1">
    <citation type="submission" date="2018-11" db="EMBL/GenBank/DDBJ databases">
        <title>Tabrizicola sp. isolated from sediment of alpine lake.</title>
        <authorList>
            <person name="Liu Z."/>
        </authorList>
    </citation>
    <scope>NUCLEOTIDE SEQUENCE [LARGE SCALE GENOMIC DNA]</scope>
    <source>
        <strain evidence="1 2">DRYC-M-16</strain>
    </source>
</reference>
<dbReference type="Proteomes" id="UP000297741">
    <property type="component" value="Unassembled WGS sequence"/>
</dbReference>
<accession>A0ABY2KRF8</accession>
<gene>
    <name evidence="1" type="ORF">EEB11_04895</name>
</gene>
<evidence type="ECO:0008006" key="3">
    <source>
        <dbReference type="Google" id="ProtNLM"/>
    </source>
</evidence>
<dbReference type="EMBL" id="RPEM01000003">
    <property type="protein sequence ID" value="TGD44054.1"/>
    <property type="molecule type" value="Genomic_DNA"/>
</dbReference>
<name>A0ABY2KRF8_9RHOB</name>
<protein>
    <recommendedName>
        <fullName evidence="3">DOMON domain-containing protein</fullName>
    </recommendedName>
</protein>
<organism evidence="1 2">
    <name type="scientific">Pseudotabrizicola sediminis</name>
    <dbReference type="NCBI Taxonomy" id="2486418"/>
    <lineage>
        <taxon>Bacteria</taxon>
        <taxon>Pseudomonadati</taxon>
        <taxon>Pseudomonadota</taxon>
        <taxon>Alphaproteobacteria</taxon>
        <taxon>Rhodobacterales</taxon>
        <taxon>Paracoccaceae</taxon>
        <taxon>Pseudotabrizicola</taxon>
    </lineage>
</organism>
<comment type="caution">
    <text evidence="1">The sequence shown here is derived from an EMBL/GenBank/DDBJ whole genome shotgun (WGS) entry which is preliminary data.</text>
</comment>
<evidence type="ECO:0000313" key="2">
    <source>
        <dbReference type="Proteomes" id="UP000297741"/>
    </source>
</evidence>